<comment type="caution">
    <text evidence="1">The sequence shown here is derived from an EMBL/GenBank/DDBJ whole genome shotgun (WGS) entry which is preliminary data.</text>
</comment>
<evidence type="ECO:0000313" key="1">
    <source>
        <dbReference type="EMBL" id="KUG04233.1"/>
    </source>
</evidence>
<gene>
    <name evidence="1" type="ORF">ASZ90_018454</name>
</gene>
<sequence>MEILSEGTGSKDLIKKLDLYMRQMRTLPICRIWQLKGY</sequence>
<reference evidence="1" key="1">
    <citation type="journal article" date="2015" name="Proc. Natl. Acad. Sci. U.S.A.">
        <title>Networks of energetic and metabolic interactions define dynamics in microbial communities.</title>
        <authorList>
            <person name="Embree M."/>
            <person name="Liu J.K."/>
            <person name="Al-Bassam M.M."/>
            <person name="Zengler K."/>
        </authorList>
    </citation>
    <scope>NUCLEOTIDE SEQUENCE</scope>
</reference>
<organism evidence="1">
    <name type="scientific">hydrocarbon metagenome</name>
    <dbReference type="NCBI Taxonomy" id="938273"/>
    <lineage>
        <taxon>unclassified sequences</taxon>
        <taxon>metagenomes</taxon>
        <taxon>ecological metagenomes</taxon>
    </lineage>
</organism>
<name>A0A0W8E6Z0_9ZZZZ</name>
<dbReference type="AlphaFoldDB" id="A0A0W8E6Z0"/>
<accession>A0A0W8E6Z0</accession>
<proteinExistence type="predicted"/>
<dbReference type="EMBL" id="LNQE01001856">
    <property type="protein sequence ID" value="KUG04233.1"/>
    <property type="molecule type" value="Genomic_DNA"/>
</dbReference>
<protein>
    <submittedName>
        <fullName evidence="1">Uncharacterized protein</fullName>
    </submittedName>
</protein>